<dbReference type="EnsemblPlants" id="LPERR06G11680.1">
    <property type="protein sequence ID" value="LPERR06G11680.1"/>
    <property type="gene ID" value="LPERR06G11680"/>
</dbReference>
<sequence length="252" mass="27488">MASEEFISLGAPCDADDKGEEETSLQTMPPNVNGGGPLASECQLEGEPSTIDNTKALDGIIDLEGQDQVDVAPAPTIDRTNVSRVTIDLEEGQVEDMDLLDDDIVVAKHQHLDASIQTGASVAAVHTLNGVSVELDKSNGLENVSQESIKEQSSPVTAKTKSLLVLIRESKRKLMELMQQWSEWHSRKQHTFMVLFFANMASRISNYTVEKLRMPFPPKSGEEVLECGEETYYPALHVGLEKSCAVESGATL</sequence>
<name>A0A0D9WPZ7_9ORYZ</name>
<reference evidence="2" key="3">
    <citation type="submission" date="2015-04" db="UniProtKB">
        <authorList>
            <consortium name="EnsemblPlants"/>
        </authorList>
    </citation>
    <scope>IDENTIFICATION</scope>
</reference>
<feature type="region of interest" description="Disordered" evidence="1">
    <location>
        <begin position="1"/>
        <end position="37"/>
    </location>
</feature>
<accession>A0A0D9WPZ7</accession>
<evidence type="ECO:0000313" key="3">
    <source>
        <dbReference type="Proteomes" id="UP000032180"/>
    </source>
</evidence>
<dbReference type="HOGENOM" id="CLU_1162680_0_0_1"/>
<dbReference type="InterPro" id="IPR052115">
    <property type="entry name" value="NEXT_complex_subunit_ZCCHC8"/>
</dbReference>
<proteinExistence type="predicted"/>
<dbReference type="STRING" id="77586.A0A0D9WPZ7"/>
<evidence type="ECO:0000256" key="1">
    <source>
        <dbReference type="SAM" id="MobiDB-lite"/>
    </source>
</evidence>
<dbReference type="PANTHER" id="PTHR13316:SF0">
    <property type="entry name" value="ZINC FINGER CCHC DOMAIN-CONTAINING PROTEIN 8"/>
    <property type="match status" value="1"/>
</dbReference>
<organism evidence="2 3">
    <name type="scientific">Leersia perrieri</name>
    <dbReference type="NCBI Taxonomy" id="77586"/>
    <lineage>
        <taxon>Eukaryota</taxon>
        <taxon>Viridiplantae</taxon>
        <taxon>Streptophyta</taxon>
        <taxon>Embryophyta</taxon>
        <taxon>Tracheophyta</taxon>
        <taxon>Spermatophyta</taxon>
        <taxon>Magnoliopsida</taxon>
        <taxon>Liliopsida</taxon>
        <taxon>Poales</taxon>
        <taxon>Poaceae</taxon>
        <taxon>BOP clade</taxon>
        <taxon>Oryzoideae</taxon>
        <taxon>Oryzeae</taxon>
        <taxon>Oryzinae</taxon>
        <taxon>Leersia</taxon>
    </lineage>
</organism>
<dbReference type="AlphaFoldDB" id="A0A0D9WPZ7"/>
<dbReference type="GO" id="GO:0071013">
    <property type="term" value="C:catalytic step 2 spliceosome"/>
    <property type="evidence" value="ECO:0007669"/>
    <property type="project" value="TreeGrafter"/>
</dbReference>
<reference evidence="2 3" key="1">
    <citation type="submission" date="2012-08" db="EMBL/GenBank/DDBJ databases">
        <title>Oryza genome evolution.</title>
        <authorList>
            <person name="Wing R.A."/>
        </authorList>
    </citation>
    <scope>NUCLEOTIDE SEQUENCE</scope>
</reference>
<reference evidence="3" key="2">
    <citation type="submission" date="2013-12" db="EMBL/GenBank/DDBJ databases">
        <authorList>
            <person name="Yu Y."/>
            <person name="Lee S."/>
            <person name="de Baynast K."/>
            <person name="Wissotski M."/>
            <person name="Liu L."/>
            <person name="Talag J."/>
            <person name="Goicoechea J."/>
            <person name="Angelova A."/>
            <person name="Jetty R."/>
            <person name="Kudrna D."/>
            <person name="Golser W."/>
            <person name="Rivera L."/>
            <person name="Zhang J."/>
            <person name="Wing R."/>
        </authorList>
    </citation>
    <scope>NUCLEOTIDE SEQUENCE</scope>
</reference>
<dbReference type="Gramene" id="LPERR06G11680.1">
    <property type="protein sequence ID" value="LPERR06G11680.1"/>
    <property type="gene ID" value="LPERR06G11680"/>
</dbReference>
<evidence type="ECO:0000313" key="2">
    <source>
        <dbReference type="EnsemblPlants" id="LPERR06G11680.1"/>
    </source>
</evidence>
<keyword evidence="3" id="KW-1185">Reference proteome</keyword>
<dbReference type="eggNOG" id="KOG2673">
    <property type="taxonomic scope" value="Eukaryota"/>
</dbReference>
<dbReference type="GO" id="GO:0003723">
    <property type="term" value="F:RNA binding"/>
    <property type="evidence" value="ECO:0007669"/>
    <property type="project" value="TreeGrafter"/>
</dbReference>
<dbReference type="Proteomes" id="UP000032180">
    <property type="component" value="Chromosome 6"/>
</dbReference>
<protein>
    <submittedName>
        <fullName evidence="2">Uncharacterized protein</fullName>
    </submittedName>
</protein>
<dbReference type="PANTHER" id="PTHR13316">
    <property type="entry name" value="ZINC FINGER, CCHC DOMAIN CONTAINING 8"/>
    <property type="match status" value="1"/>
</dbReference>